<feature type="transmembrane region" description="Helical" evidence="9">
    <location>
        <begin position="9"/>
        <end position="27"/>
    </location>
</feature>
<evidence type="ECO:0000256" key="7">
    <source>
        <dbReference type="ARBA" id="ARBA00022840"/>
    </source>
</evidence>
<evidence type="ECO:0000259" key="11">
    <source>
        <dbReference type="Pfam" id="PF07730"/>
    </source>
</evidence>
<protein>
    <recommendedName>
        <fullName evidence="2">histidine kinase</fullName>
        <ecNumber evidence="2">2.7.13.3</ecNumber>
    </recommendedName>
</protein>
<evidence type="ECO:0000256" key="2">
    <source>
        <dbReference type="ARBA" id="ARBA00012438"/>
    </source>
</evidence>
<comment type="catalytic activity">
    <reaction evidence="1">
        <text>ATP + protein L-histidine = ADP + protein N-phospho-L-histidine.</text>
        <dbReference type="EC" id="2.7.13.3"/>
    </reaction>
</comment>
<dbReference type="GO" id="GO:0005524">
    <property type="term" value="F:ATP binding"/>
    <property type="evidence" value="ECO:0007669"/>
    <property type="project" value="UniProtKB-KW"/>
</dbReference>
<dbReference type="Pfam" id="PF07730">
    <property type="entry name" value="HisKA_3"/>
    <property type="match status" value="1"/>
</dbReference>
<keyword evidence="3" id="KW-0597">Phosphoprotein</keyword>
<keyword evidence="5" id="KW-0547">Nucleotide-binding</keyword>
<evidence type="ECO:0000313" key="13">
    <source>
        <dbReference type="Proteomes" id="UP000541033"/>
    </source>
</evidence>
<evidence type="ECO:0000256" key="1">
    <source>
        <dbReference type="ARBA" id="ARBA00000085"/>
    </source>
</evidence>
<sequence>MNLTRAKRTLLDIGVGVIGVLVFWVPFGESTPSGTGFRLALLAAVAIGLILREWMPVLGFALVLLATVVGTTAGLTSDPFVLAAWSLYPLATTYGSIKPFRVVLGLLVLFVFLGSVAVVPGTEETIRNGLFSFIVLAGSWALGSGARRSRREQAHTALVEQEQAVTAERLHVAREVHDVLSHSLASIAVTSSVATHRAGHLSHGELTSRLARIEATSQEALRDLKTVLGGIRSERGDHSATRRQTPADVRANDLTGLPQPTLDDIHALVGRATASGLAAELRVNGSARYSPTTELAVFRVVQEGLTNVAKHAPSSECRVTVSAATDAVTVSVENSAPVHFQQVHSAPVHSPQPAAAGTPALGFGLRGLNERITQLGGAFTSGPTGAGGFCISATLPAHPLAAPQGSTESSTA</sequence>
<accession>A0A7X5QYR6</accession>
<reference evidence="12 13" key="1">
    <citation type="submission" date="2020-02" db="EMBL/GenBank/DDBJ databases">
        <title>Sequencing the genomes of 1000 actinobacteria strains.</title>
        <authorList>
            <person name="Klenk H.-P."/>
        </authorList>
    </citation>
    <scope>NUCLEOTIDE SEQUENCE [LARGE SCALE GENOMIC DNA]</scope>
    <source>
        <strain evidence="12 13">DSM 27960</strain>
    </source>
</reference>
<evidence type="ECO:0000256" key="5">
    <source>
        <dbReference type="ARBA" id="ARBA00022741"/>
    </source>
</evidence>
<dbReference type="GO" id="GO:0016020">
    <property type="term" value="C:membrane"/>
    <property type="evidence" value="ECO:0007669"/>
    <property type="project" value="InterPro"/>
</dbReference>
<dbReference type="EC" id="2.7.13.3" evidence="2"/>
<evidence type="ECO:0000256" key="8">
    <source>
        <dbReference type="ARBA" id="ARBA00023012"/>
    </source>
</evidence>
<evidence type="ECO:0000259" key="10">
    <source>
        <dbReference type="Pfam" id="PF02518"/>
    </source>
</evidence>
<dbReference type="PANTHER" id="PTHR24421:SF10">
    <property type="entry name" value="NITRATE_NITRITE SENSOR PROTEIN NARQ"/>
    <property type="match status" value="1"/>
</dbReference>
<feature type="transmembrane region" description="Helical" evidence="9">
    <location>
        <begin position="33"/>
        <end position="51"/>
    </location>
</feature>
<keyword evidence="9" id="KW-1133">Transmembrane helix</keyword>
<dbReference type="Gene3D" id="3.30.565.10">
    <property type="entry name" value="Histidine kinase-like ATPase, C-terminal domain"/>
    <property type="match status" value="1"/>
</dbReference>
<feature type="domain" description="Signal transduction histidine kinase subgroup 3 dimerisation and phosphoacceptor" evidence="11">
    <location>
        <begin position="168"/>
        <end position="233"/>
    </location>
</feature>
<feature type="transmembrane region" description="Helical" evidence="9">
    <location>
        <begin position="58"/>
        <end position="88"/>
    </location>
</feature>
<dbReference type="PANTHER" id="PTHR24421">
    <property type="entry name" value="NITRATE/NITRITE SENSOR PROTEIN NARX-RELATED"/>
    <property type="match status" value="1"/>
</dbReference>
<keyword evidence="6 12" id="KW-0418">Kinase</keyword>
<keyword evidence="8" id="KW-0902">Two-component regulatory system</keyword>
<dbReference type="AlphaFoldDB" id="A0A7X5QYR6"/>
<keyword evidence="4" id="KW-0808">Transferase</keyword>
<keyword evidence="13" id="KW-1185">Reference proteome</keyword>
<comment type="caution">
    <text evidence="12">The sequence shown here is derived from an EMBL/GenBank/DDBJ whole genome shotgun (WGS) entry which is preliminary data.</text>
</comment>
<evidence type="ECO:0000313" key="12">
    <source>
        <dbReference type="EMBL" id="NIH52453.1"/>
    </source>
</evidence>
<evidence type="ECO:0000256" key="6">
    <source>
        <dbReference type="ARBA" id="ARBA00022777"/>
    </source>
</evidence>
<keyword evidence="7" id="KW-0067">ATP-binding</keyword>
<feature type="transmembrane region" description="Helical" evidence="9">
    <location>
        <begin position="126"/>
        <end position="143"/>
    </location>
</feature>
<dbReference type="GO" id="GO:0046983">
    <property type="term" value="F:protein dimerization activity"/>
    <property type="evidence" value="ECO:0007669"/>
    <property type="project" value="InterPro"/>
</dbReference>
<dbReference type="InterPro" id="IPR011712">
    <property type="entry name" value="Sig_transdc_His_kin_sub3_dim/P"/>
</dbReference>
<organism evidence="12 13">
    <name type="scientific">Lysinibacter cavernae</name>
    <dbReference type="NCBI Taxonomy" id="1640652"/>
    <lineage>
        <taxon>Bacteria</taxon>
        <taxon>Bacillati</taxon>
        <taxon>Actinomycetota</taxon>
        <taxon>Actinomycetes</taxon>
        <taxon>Micrococcales</taxon>
        <taxon>Microbacteriaceae</taxon>
        <taxon>Lysinibacter</taxon>
    </lineage>
</organism>
<keyword evidence="9" id="KW-0812">Transmembrane</keyword>
<dbReference type="Pfam" id="PF02518">
    <property type="entry name" value="HATPase_c"/>
    <property type="match status" value="1"/>
</dbReference>
<evidence type="ECO:0000256" key="9">
    <source>
        <dbReference type="SAM" id="Phobius"/>
    </source>
</evidence>
<dbReference type="EMBL" id="JAAMOX010000001">
    <property type="protein sequence ID" value="NIH52453.1"/>
    <property type="molecule type" value="Genomic_DNA"/>
</dbReference>
<dbReference type="CDD" id="cd16917">
    <property type="entry name" value="HATPase_UhpB-NarQ-NarX-like"/>
    <property type="match status" value="1"/>
</dbReference>
<feature type="domain" description="Histidine kinase/HSP90-like ATPase" evidence="10">
    <location>
        <begin position="294"/>
        <end position="397"/>
    </location>
</feature>
<dbReference type="SUPFAM" id="SSF55874">
    <property type="entry name" value="ATPase domain of HSP90 chaperone/DNA topoisomerase II/histidine kinase"/>
    <property type="match status" value="1"/>
</dbReference>
<dbReference type="InterPro" id="IPR036890">
    <property type="entry name" value="HATPase_C_sf"/>
</dbReference>
<dbReference type="Proteomes" id="UP000541033">
    <property type="component" value="Unassembled WGS sequence"/>
</dbReference>
<dbReference type="InterPro" id="IPR050482">
    <property type="entry name" value="Sensor_HK_TwoCompSys"/>
</dbReference>
<feature type="transmembrane region" description="Helical" evidence="9">
    <location>
        <begin position="100"/>
        <end position="119"/>
    </location>
</feature>
<gene>
    <name evidence="12" type="ORF">FHX76_000321</name>
</gene>
<evidence type="ECO:0000256" key="3">
    <source>
        <dbReference type="ARBA" id="ARBA00022553"/>
    </source>
</evidence>
<keyword evidence="9" id="KW-0472">Membrane</keyword>
<dbReference type="Gene3D" id="1.20.5.1930">
    <property type="match status" value="1"/>
</dbReference>
<dbReference type="GO" id="GO:0000155">
    <property type="term" value="F:phosphorelay sensor kinase activity"/>
    <property type="evidence" value="ECO:0007669"/>
    <property type="project" value="InterPro"/>
</dbReference>
<dbReference type="RefSeq" id="WP_167147021.1">
    <property type="nucleotide sequence ID" value="NZ_JAAMOX010000001.1"/>
</dbReference>
<dbReference type="InterPro" id="IPR003594">
    <property type="entry name" value="HATPase_dom"/>
</dbReference>
<proteinExistence type="predicted"/>
<evidence type="ECO:0000256" key="4">
    <source>
        <dbReference type="ARBA" id="ARBA00022679"/>
    </source>
</evidence>
<name>A0A7X5QYR6_9MICO</name>